<evidence type="ECO:0000256" key="1">
    <source>
        <dbReference type="SAM" id="Phobius"/>
    </source>
</evidence>
<keyword evidence="4" id="KW-1185">Reference proteome</keyword>
<evidence type="ECO:0000313" key="3">
    <source>
        <dbReference type="EMBL" id="MDO7835550.1"/>
    </source>
</evidence>
<accession>A0ABT8ZLZ6</accession>
<dbReference type="InterPro" id="IPR046586">
    <property type="entry name" value="DUF6644"/>
</dbReference>
<sequence>MSLETFGNWLYDTQVSTFLREVSWIIPTVQSIHILAISIVVGSALISDLRLAGVLATDEKPAAIVRRYLPWMWTALVILLLTGIVMLLAEPGRTLNNSIFWTKMALVLVAFALTLFFRKPLLDPEFRLDHARWATMVKPAAWISLLVWVGVIFCGRWIAYT</sequence>
<organism evidence="3 4">
    <name type="scientific">Sphingobium cyanobacteriorum</name>
    <dbReference type="NCBI Taxonomy" id="3063954"/>
    <lineage>
        <taxon>Bacteria</taxon>
        <taxon>Pseudomonadati</taxon>
        <taxon>Pseudomonadota</taxon>
        <taxon>Alphaproteobacteria</taxon>
        <taxon>Sphingomonadales</taxon>
        <taxon>Sphingomonadaceae</taxon>
        <taxon>Sphingobium</taxon>
    </lineage>
</organism>
<evidence type="ECO:0000259" key="2">
    <source>
        <dbReference type="Pfam" id="PF20349"/>
    </source>
</evidence>
<comment type="caution">
    <text evidence="3">The sequence shown here is derived from an EMBL/GenBank/DDBJ whole genome shotgun (WGS) entry which is preliminary data.</text>
</comment>
<keyword evidence="1" id="KW-0472">Membrane</keyword>
<dbReference type="RefSeq" id="WP_304535975.1">
    <property type="nucleotide sequence ID" value="NZ_JAUQOM010000004.1"/>
</dbReference>
<protein>
    <recommendedName>
        <fullName evidence="2">DUF6644 domain-containing protein</fullName>
    </recommendedName>
</protein>
<evidence type="ECO:0000313" key="4">
    <source>
        <dbReference type="Proteomes" id="UP001176471"/>
    </source>
</evidence>
<dbReference type="Proteomes" id="UP001176471">
    <property type="component" value="Unassembled WGS sequence"/>
</dbReference>
<dbReference type="EMBL" id="JAUQOM010000004">
    <property type="protein sequence ID" value="MDO7835550.1"/>
    <property type="molecule type" value="Genomic_DNA"/>
</dbReference>
<feature type="transmembrane region" description="Helical" evidence="1">
    <location>
        <begin position="68"/>
        <end position="88"/>
    </location>
</feature>
<feature type="transmembrane region" description="Helical" evidence="1">
    <location>
        <begin position="100"/>
        <end position="118"/>
    </location>
</feature>
<keyword evidence="1" id="KW-0812">Transmembrane</keyword>
<gene>
    <name evidence="3" type="ORF">Q4610_10900</name>
</gene>
<dbReference type="Pfam" id="PF20349">
    <property type="entry name" value="DUF6644"/>
    <property type="match status" value="1"/>
</dbReference>
<proteinExistence type="predicted"/>
<keyword evidence="1" id="KW-1133">Transmembrane helix</keyword>
<feature type="domain" description="DUF6644" evidence="2">
    <location>
        <begin position="29"/>
        <end position="160"/>
    </location>
</feature>
<name>A0ABT8ZLZ6_9SPHN</name>
<feature type="transmembrane region" description="Helical" evidence="1">
    <location>
        <begin position="24"/>
        <end position="47"/>
    </location>
</feature>
<reference evidence="3" key="1">
    <citation type="submission" date="2023-07" db="EMBL/GenBank/DDBJ databases">
        <title>Bacterial whole genome sequence for Sphingobium sp. HBC34.</title>
        <authorList>
            <person name="Le V."/>
            <person name="Ko S.-R."/>
            <person name="Ahn C.-Y."/>
            <person name="Oh H.-M."/>
        </authorList>
    </citation>
    <scope>NUCLEOTIDE SEQUENCE</scope>
    <source>
        <strain evidence="3">HBC34</strain>
    </source>
</reference>
<feature type="transmembrane region" description="Helical" evidence="1">
    <location>
        <begin position="139"/>
        <end position="159"/>
    </location>
</feature>